<protein>
    <submittedName>
        <fullName evidence="2">Uncharacterized protein</fullName>
    </submittedName>
</protein>
<evidence type="ECO:0000313" key="3">
    <source>
        <dbReference type="Proteomes" id="UP001153954"/>
    </source>
</evidence>
<organism evidence="2 3">
    <name type="scientific">Euphydryas editha</name>
    <name type="common">Edith's checkerspot</name>
    <dbReference type="NCBI Taxonomy" id="104508"/>
    <lineage>
        <taxon>Eukaryota</taxon>
        <taxon>Metazoa</taxon>
        <taxon>Ecdysozoa</taxon>
        <taxon>Arthropoda</taxon>
        <taxon>Hexapoda</taxon>
        <taxon>Insecta</taxon>
        <taxon>Pterygota</taxon>
        <taxon>Neoptera</taxon>
        <taxon>Endopterygota</taxon>
        <taxon>Lepidoptera</taxon>
        <taxon>Glossata</taxon>
        <taxon>Ditrysia</taxon>
        <taxon>Papilionoidea</taxon>
        <taxon>Nymphalidae</taxon>
        <taxon>Nymphalinae</taxon>
        <taxon>Euphydryas</taxon>
    </lineage>
</organism>
<dbReference type="Proteomes" id="UP001153954">
    <property type="component" value="Unassembled WGS sequence"/>
</dbReference>
<evidence type="ECO:0000313" key="2">
    <source>
        <dbReference type="EMBL" id="CAH2096083.1"/>
    </source>
</evidence>
<accession>A0AAU9UA72</accession>
<dbReference type="EMBL" id="CAKOGL010000016">
    <property type="protein sequence ID" value="CAH2096083.1"/>
    <property type="molecule type" value="Genomic_DNA"/>
</dbReference>
<proteinExistence type="predicted"/>
<name>A0AAU9UA72_EUPED</name>
<feature type="region of interest" description="Disordered" evidence="1">
    <location>
        <begin position="1"/>
        <end position="33"/>
    </location>
</feature>
<reference evidence="2" key="1">
    <citation type="submission" date="2022-03" db="EMBL/GenBank/DDBJ databases">
        <authorList>
            <person name="Tunstrom K."/>
        </authorList>
    </citation>
    <scope>NUCLEOTIDE SEQUENCE</scope>
</reference>
<gene>
    <name evidence="2" type="ORF">EEDITHA_LOCUS11464</name>
</gene>
<evidence type="ECO:0000256" key="1">
    <source>
        <dbReference type="SAM" id="MobiDB-lite"/>
    </source>
</evidence>
<sequence>MLAIRWASSALGSTGTRRGETRAQGSSHLEPRTRGLRVLARRKQALTCLSSRHAAFVHPLGLFAEQ</sequence>
<dbReference type="AlphaFoldDB" id="A0AAU9UA72"/>
<keyword evidence="3" id="KW-1185">Reference proteome</keyword>
<comment type="caution">
    <text evidence="2">The sequence shown here is derived from an EMBL/GenBank/DDBJ whole genome shotgun (WGS) entry which is preliminary data.</text>
</comment>